<evidence type="ECO:0000256" key="1">
    <source>
        <dbReference type="ARBA" id="ARBA00022737"/>
    </source>
</evidence>
<dbReference type="Pfam" id="PF00395">
    <property type="entry name" value="SLH"/>
    <property type="match status" value="3"/>
</dbReference>
<accession>A0A162M7V7</accession>
<organism evidence="3 4">
    <name type="scientific">Thermovenabulum gondwanense</name>
    <dbReference type="NCBI Taxonomy" id="520767"/>
    <lineage>
        <taxon>Bacteria</taxon>
        <taxon>Bacillati</taxon>
        <taxon>Bacillota</taxon>
        <taxon>Clostridia</taxon>
        <taxon>Thermosediminibacterales</taxon>
        <taxon>Thermosediminibacteraceae</taxon>
        <taxon>Thermovenabulum</taxon>
    </lineage>
</organism>
<protein>
    <submittedName>
        <fullName evidence="3">Endoglucanase</fullName>
        <ecNumber evidence="3">3.2.1.4</ecNumber>
    </submittedName>
</protein>
<keyword evidence="4" id="KW-1185">Reference proteome</keyword>
<feature type="domain" description="SLH" evidence="2">
    <location>
        <begin position="31"/>
        <end position="95"/>
    </location>
</feature>
<dbReference type="STRING" id="520767.ATZ99_19110"/>
<dbReference type="OrthoDB" id="2611444at2"/>
<keyword evidence="3" id="KW-0326">Glycosidase</keyword>
<proteinExistence type="predicted"/>
<dbReference type="EC" id="3.2.1.4" evidence="3"/>
<dbReference type="Proteomes" id="UP000075737">
    <property type="component" value="Unassembled WGS sequence"/>
</dbReference>
<feature type="domain" description="SLH" evidence="2">
    <location>
        <begin position="163"/>
        <end position="226"/>
    </location>
</feature>
<dbReference type="GO" id="GO:0008810">
    <property type="term" value="F:cellulase activity"/>
    <property type="evidence" value="ECO:0007669"/>
    <property type="project" value="UniProtKB-EC"/>
</dbReference>
<dbReference type="InterPro" id="IPR001119">
    <property type="entry name" value="SLH_dom"/>
</dbReference>
<evidence type="ECO:0000259" key="2">
    <source>
        <dbReference type="PROSITE" id="PS51272"/>
    </source>
</evidence>
<keyword evidence="1" id="KW-0677">Repeat</keyword>
<reference evidence="3 4" key="1">
    <citation type="submission" date="2015-12" db="EMBL/GenBank/DDBJ databases">
        <title>Draft genome of Thermovenabulum gondwanense isolated from a red thermophilic microbial mat colonisisng an outflow channel of a bore well.</title>
        <authorList>
            <person name="Patel B.K."/>
        </authorList>
    </citation>
    <scope>NUCLEOTIDE SEQUENCE [LARGE SCALE GENOMIC DNA]</scope>
    <source>
        <strain evidence="3 4">R270</strain>
    </source>
</reference>
<evidence type="ECO:0000313" key="4">
    <source>
        <dbReference type="Proteomes" id="UP000075737"/>
    </source>
</evidence>
<name>A0A162M7V7_9FIRM</name>
<dbReference type="EMBL" id="LOHZ01000042">
    <property type="protein sequence ID" value="KYO64483.1"/>
    <property type="molecule type" value="Genomic_DNA"/>
</dbReference>
<gene>
    <name evidence="3" type="ORF">ATZ99_19110</name>
</gene>
<dbReference type="RefSeq" id="WP_068749019.1">
    <property type="nucleotide sequence ID" value="NZ_LOHZ01000042.1"/>
</dbReference>
<keyword evidence="3" id="KW-0378">Hydrolase</keyword>
<evidence type="ECO:0000313" key="3">
    <source>
        <dbReference type="EMBL" id="KYO64483.1"/>
    </source>
</evidence>
<comment type="caution">
    <text evidence="3">The sequence shown here is derived from an EMBL/GenBank/DDBJ whole genome shotgun (WGS) entry which is preliminary data.</text>
</comment>
<dbReference type="PROSITE" id="PS51272">
    <property type="entry name" value="SLH"/>
    <property type="match status" value="3"/>
</dbReference>
<sequence length="693" mass="78203">MKKAYYKLIKGIFVVYFFFCLTAFFPTLVFALPFKDLDDKKFDWATPFIDKMYNLGVVSGKAQDIFAPADPIKRQEFIVMLIKALGEESKVKGKLLPKDFPNQGKIQSWAKEYIAYSIEKGIITGDDIKNLRPEENLKRYEAVIFIIKALGLEKEANSIKVLNLTFKDVYTLSFETRKYLQLIVDKKIMSGVDKENFKPYDNITRAQAAKVLNQVVKYSNNTRIVKGRIENLNLLEGNIEILQGNIIKKYNLDKNVSVYKEDEKGNLIKIELKDLKKYQDVNYIIKSNNISYIEAIYSNNKMESELENHEGKIKALNLQNNYLILEKLDGNISSYIINSDTKCYINNNVIPVNENLIGKNVKISVTDGKVIRIEVAGENKEVKGILKGVVSNISPSYIIIENSLTGENETYILSNLIETIKNGKPARINDLLGGDMVIASITNGSVTRIIAESAEKTIFGVIKSINFANKVPLISVVDGDGNLKEFEVDSQVKVIKNGITSKLNDLKISDEVTVVIRYNKIVSISAKSVKKEITGTIKEISHTSANYSKMVIFNEKGEEVNIVITPDTDIIKDKKNITVYDLKPDYNIRAIVEGEEAKSVEVFTTQSLLALRGKIKYIHQDIMVIIAEITTERVTEIREIHYGTNTLLIKGNRIISLSRFSDYFIEGDDIIIIGKVEGGLFKADVLINLIVQN</sequence>
<feature type="domain" description="SLH" evidence="2">
    <location>
        <begin position="97"/>
        <end position="160"/>
    </location>
</feature>
<dbReference type="AlphaFoldDB" id="A0A162M7V7"/>